<dbReference type="PATRIC" id="fig|1347342.6.peg.2928"/>
<dbReference type="STRING" id="1347342.BN863_29100"/>
<keyword evidence="3" id="KW-1185">Reference proteome</keyword>
<dbReference type="Pfam" id="PF00534">
    <property type="entry name" value="Glycos_transf_1"/>
    <property type="match status" value="1"/>
</dbReference>
<evidence type="ECO:0000259" key="1">
    <source>
        <dbReference type="Pfam" id="PF00534"/>
    </source>
</evidence>
<accession>T2KP39</accession>
<gene>
    <name evidence="2" type="ORF">BN863_29100</name>
</gene>
<dbReference type="AlphaFoldDB" id="T2KP39"/>
<feature type="domain" description="Glycosyl transferase family 1" evidence="1">
    <location>
        <begin position="197"/>
        <end position="347"/>
    </location>
</feature>
<dbReference type="eggNOG" id="COG0438">
    <property type="taxonomic scope" value="Bacteria"/>
</dbReference>
<dbReference type="OrthoDB" id="9790710at2"/>
<dbReference type="InterPro" id="IPR001296">
    <property type="entry name" value="Glyco_trans_1"/>
</dbReference>
<dbReference type="HOGENOM" id="CLU_059315_0_0_10"/>
<dbReference type="SUPFAM" id="SSF53756">
    <property type="entry name" value="UDP-Glycosyltransferase/glycogen phosphorylase"/>
    <property type="match status" value="1"/>
</dbReference>
<dbReference type="InterPro" id="IPR050194">
    <property type="entry name" value="Glycosyltransferase_grp1"/>
</dbReference>
<name>T2KP39_FORAG</name>
<dbReference type="RefSeq" id="WP_038531868.1">
    <property type="nucleotide sequence ID" value="NZ_HG315671.1"/>
</dbReference>
<dbReference type="Proteomes" id="UP000016160">
    <property type="component" value="Chromosome"/>
</dbReference>
<proteinExistence type="predicted"/>
<dbReference type="Gene3D" id="3.40.50.2000">
    <property type="entry name" value="Glycogen Phosphorylase B"/>
    <property type="match status" value="2"/>
</dbReference>
<sequence>MPKKEKILIFIDWFLPGYKAGGPIQSVNNIVFHLHDEFDISIVTSNKDLGESIPYDNIEFNTWQLKANYKVMYLDENHQNSALYKNLIEEEDYDYVYYNSLFSIKFTLLPLWTFRKTVLKQVLAPRGMVGKGALAIKPLKKKLFISLFKLNGLHKKVVWHATSSLEKEEIETQFGHELDIRIAPNLSSKMGEYQEKEKSKKCLNVFFLSRIALKKNLLKSLEYLSHTSSEHTINFTIIGPIDESEYWTACENYIKTLPSHIIVNYLGAVPNYKLKDVLKAQHVLLLPTMHENFGHVIMESWQNGCPVIISDQTPWEKLKEKHIGYSVTLSETDKFVEKINHFAEMDKVSYNLWSKSSYDFAETFTQKPQLVIDTKKLFK</sequence>
<protein>
    <submittedName>
        <fullName evidence="2">Glycosyltransferase (GT4)</fullName>
    </submittedName>
</protein>
<dbReference type="PANTHER" id="PTHR45947">
    <property type="entry name" value="SULFOQUINOVOSYL TRANSFERASE SQD2"/>
    <property type="match status" value="1"/>
</dbReference>
<evidence type="ECO:0000313" key="3">
    <source>
        <dbReference type="Proteomes" id="UP000016160"/>
    </source>
</evidence>
<keyword evidence="2" id="KW-0808">Transferase</keyword>
<evidence type="ECO:0000313" key="2">
    <source>
        <dbReference type="EMBL" id="CDF80622.1"/>
    </source>
</evidence>
<dbReference type="PANTHER" id="PTHR45947:SF3">
    <property type="entry name" value="SULFOQUINOVOSYL TRANSFERASE SQD2"/>
    <property type="match status" value="1"/>
</dbReference>
<organism evidence="2 3">
    <name type="scientific">Formosa agariphila (strain DSM 15362 / KCTC 12365 / LMG 23005 / KMM 3901 / M-2Alg 35-1)</name>
    <dbReference type="NCBI Taxonomy" id="1347342"/>
    <lineage>
        <taxon>Bacteria</taxon>
        <taxon>Pseudomonadati</taxon>
        <taxon>Bacteroidota</taxon>
        <taxon>Flavobacteriia</taxon>
        <taxon>Flavobacteriales</taxon>
        <taxon>Flavobacteriaceae</taxon>
        <taxon>Formosa</taxon>
    </lineage>
</organism>
<reference evidence="2 3" key="1">
    <citation type="journal article" date="2013" name="Appl. Environ. Microbiol.">
        <title>The genome of the alga-associated marine flavobacterium Formosa agariphila KMM 3901T reveals a broad potential for degradation of algal polysaccharides.</title>
        <authorList>
            <person name="Mann A.J."/>
            <person name="Hahnke R.L."/>
            <person name="Huang S."/>
            <person name="Werner J."/>
            <person name="Xing P."/>
            <person name="Barbeyron T."/>
            <person name="Huettel B."/>
            <person name="Stueber K."/>
            <person name="Reinhardt R."/>
            <person name="Harder J."/>
            <person name="Gloeckner F.O."/>
            <person name="Amann R.I."/>
            <person name="Teeling H."/>
        </authorList>
    </citation>
    <scope>NUCLEOTIDE SEQUENCE [LARGE SCALE GENOMIC DNA]</scope>
    <source>
        <strain evidence="3">DSM 15362 / KCTC 12365 / LMG 23005 / KMM 3901</strain>
    </source>
</reference>
<dbReference type="GO" id="GO:0016757">
    <property type="term" value="F:glycosyltransferase activity"/>
    <property type="evidence" value="ECO:0007669"/>
    <property type="project" value="InterPro"/>
</dbReference>
<dbReference type="EMBL" id="HG315671">
    <property type="protein sequence ID" value="CDF80622.1"/>
    <property type="molecule type" value="Genomic_DNA"/>
</dbReference>